<comment type="similarity">
    <text evidence="3">Belongs to the CENP-I/CTF3 family.</text>
</comment>
<feature type="region of interest" description="Disordered" evidence="7">
    <location>
        <begin position="38"/>
        <end position="67"/>
    </location>
</feature>
<accession>A0A8C3SY23</accession>
<evidence type="ECO:0000313" key="9">
    <source>
        <dbReference type="Ensembl" id="ENSCSRP00000021301.1"/>
    </source>
</evidence>
<keyword evidence="8" id="KW-1133">Transmembrane helix</keyword>
<feature type="compositionally biased region" description="Polar residues" evidence="7">
    <location>
        <begin position="289"/>
        <end position="299"/>
    </location>
</feature>
<keyword evidence="5" id="KW-0539">Nucleus</keyword>
<evidence type="ECO:0000256" key="8">
    <source>
        <dbReference type="SAM" id="Phobius"/>
    </source>
</evidence>
<evidence type="ECO:0000256" key="5">
    <source>
        <dbReference type="ARBA" id="ARBA00023242"/>
    </source>
</evidence>
<evidence type="ECO:0000256" key="7">
    <source>
        <dbReference type="SAM" id="MobiDB-lite"/>
    </source>
</evidence>
<keyword evidence="8" id="KW-0472">Membrane</keyword>
<evidence type="ECO:0000256" key="2">
    <source>
        <dbReference type="ARBA" id="ARBA00004584"/>
    </source>
</evidence>
<evidence type="ECO:0000256" key="3">
    <source>
        <dbReference type="ARBA" id="ARBA00005470"/>
    </source>
</evidence>
<reference evidence="9" key="1">
    <citation type="submission" date="2025-08" db="UniProtKB">
        <authorList>
            <consortium name="Ensembl"/>
        </authorList>
    </citation>
    <scope>IDENTIFICATION</scope>
</reference>
<evidence type="ECO:0000313" key="10">
    <source>
        <dbReference type="Proteomes" id="UP000694403"/>
    </source>
</evidence>
<dbReference type="Pfam" id="PF07778">
    <property type="entry name" value="CENP-I"/>
    <property type="match status" value="1"/>
</dbReference>
<proteinExistence type="inferred from homology"/>
<evidence type="ECO:0000256" key="1">
    <source>
        <dbReference type="ARBA" id="ARBA00004123"/>
    </source>
</evidence>
<comment type="subcellular location">
    <subcellularLocation>
        <location evidence="2">Chromosome</location>
        <location evidence="2">Centromere</location>
    </subcellularLocation>
    <subcellularLocation>
        <location evidence="1">Nucleus</location>
    </subcellularLocation>
</comment>
<dbReference type="GO" id="GO:0005634">
    <property type="term" value="C:nucleus"/>
    <property type="evidence" value="ECO:0007669"/>
    <property type="project" value="UniProtKB-SubCell"/>
</dbReference>
<dbReference type="PANTHER" id="PTHR48208:SF2">
    <property type="entry name" value="CENTROMERE PROTEIN I"/>
    <property type="match status" value="1"/>
</dbReference>
<feature type="region of interest" description="Disordered" evidence="7">
    <location>
        <begin position="1"/>
        <end position="26"/>
    </location>
</feature>
<dbReference type="GO" id="GO:0000070">
    <property type="term" value="P:mitotic sister chromatid segregation"/>
    <property type="evidence" value="ECO:0007669"/>
    <property type="project" value="TreeGrafter"/>
</dbReference>
<name>A0A8C3SY23_CHESE</name>
<dbReference type="InterPro" id="IPR012485">
    <property type="entry name" value="CENP-I"/>
</dbReference>
<evidence type="ECO:0000256" key="6">
    <source>
        <dbReference type="ARBA" id="ARBA00023328"/>
    </source>
</evidence>
<feature type="compositionally biased region" description="Polar residues" evidence="7">
    <location>
        <begin position="1"/>
        <end position="10"/>
    </location>
</feature>
<keyword evidence="4" id="KW-0158">Chromosome</keyword>
<sequence length="768" mass="88752">SWETEGMQQRENAKNPKQALQVRQSSLSAWQIGARTAGPKTVHLKSAQKHEKEKQQSASEQAGSSTQNHLEQALTYFERGKSNYIPLRKNEVLQKHLATVESIALQRGLSPEGLNVLLNVALSGHLVNSRILKCLIPASVIAESSVVSAVSWLCVGKCSGSTQLLFLRWLIAMFDFIDHKEKLHALYGFFFCSLQDEKLCPYVCHLLYLLTRRESVSIGFSLLFFMVHILTLFFFFQGMQPHLQALLSLYKLFCPELVSITLPAKMKTYFKNSESLWKAAINTIRRRNQGTSPTSQQLILGTGHPQSRKRKWNTQLILPACSTDTNNPARSKEINHVDILSHSESFPVEQLHTFSQLLQNIHRLEFPSQMGSVLRNSLLLHYINCVKDESIYLRLYYWMGQTLQEECTWYKLDNQQYEEEFKDFLDIVYKTECFLQEGFSSCEEFLYKSLPLWDGFCCRSQILRLVSWIPLSSFSEMKPHLCEPLAQLFFTSSLYFKCSVLESLKELLQNWLNWHVMQLDIESDPKISPLNTTLSGLLNSVAELIHFVGWISTVALRLENNATFLMYFILDFYETVCDVYLKYNLPLLVMPPPGVFYPALLSMDSVSLNQLCYIMYRYRTNLVAAKENELIKKTILQFKFSSQTYQEYNQYIMAMVGCLWTSSAFQKDIHPQGIRLDPEVLKKTRVQEVRSSFNIVHHPALMGYAILFLQQAWPEDKTLNFNLIKGRRWNWYLEYLYMQGLQGLKLFIESSINRVSQVSQTKSGNVQV</sequence>
<dbReference type="AlphaFoldDB" id="A0A8C3SY23"/>
<organism evidence="9 10">
    <name type="scientific">Chelydra serpentina</name>
    <name type="common">Snapping turtle</name>
    <name type="synonym">Testudo serpentina</name>
    <dbReference type="NCBI Taxonomy" id="8475"/>
    <lineage>
        <taxon>Eukaryota</taxon>
        <taxon>Metazoa</taxon>
        <taxon>Chordata</taxon>
        <taxon>Craniata</taxon>
        <taxon>Vertebrata</taxon>
        <taxon>Euteleostomi</taxon>
        <taxon>Archelosauria</taxon>
        <taxon>Testudinata</taxon>
        <taxon>Testudines</taxon>
        <taxon>Cryptodira</taxon>
        <taxon>Durocryptodira</taxon>
        <taxon>Americhelydia</taxon>
        <taxon>Chelydroidea</taxon>
        <taxon>Chelydridae</taxon>
        <taxon>Chelydra</taxon>
    </lineage>
</organism>
<evidence type="ECO:0000256" key="4">
    <source>
        <dbReference type="ARBA" id="ARBA00022454"/>
    </source>
</evidence>
<feature type="transmembrane region" description="Helical" evidence="8">
    <location>
        <begin position="216"/>
        <end position="236"/>
    </location>
</feature>
<keyword evidence="6" id="KW-0137">Centromere</keyword>
<feature type="compositionally biased region" description="Polar residues" evidence="7">
    <location>
        <begin position="56"/>
        <end position="67"/>
    </location>
</feature>
<protein>
    <submittedName>
        <fullName evidence="9">Centromere protein I</fullName>
    </submittedName>
</protein>
<keyword evidence="10" id="KW-1185">Reference proteome</keyword>
<dbReference type="PANTHER" id="PTHR48208">
    <property type="entry name" value="CENTROMERE PROTEIN I"/>
    <property type="match status" value="1"/>
</dbReference>
<dbReference type="GO" id="GO:0000939">
    <property type="term" value="C:inner kinetochore"/>
    <property type="evidence" value="ECO:0007669"/>
    <property type="project" value="TreeGrafter"/>
</dbReference>
<dbReference type="Proteomes" id="UP000694403">
    <property type="component" value="Unplaced"/>
</dbReference>
<dbReference type="GO" id="GO:0034080">
    <property type="term" value="P:CENP-A containing chromatin assembly"/>
    <property type="evidence" value="ECO:0007669"/>
    <property type="project" value="TreeGrafter"/>
</dbReference>
<feature type="region of interest" description="Disordered" evidence="7">
    <location>
        <begin position="288"/>
        <end position="307"/>
    </location>
</feature>
<keyword evidence="8" id="KW-0812">Transmembrane</keyword>
<reference evidence="9" key="2">
    <citation type="submission" date="2025-09" db="UniProtKB">
        <authorList>
            <consortium name="Ensembl"/>
        </authorList>
    </citation>
    <scope>IDENTIFICATION</scope>
</reference>
<dbReference type="Ensembl" id="ENSCSRT00000022241.1">
    <property type="protein sequence ID" value="ENSCSRP00000021301.1"/>
    <property type="gene ID" value="ENSCSRG00000015666.1"/>
</dbReference>